<evidence type="ECO:0000313" key="2">
    <source>
        <dbReference type="EMBL" id="MEC5387599.1"/>
    </source>
</evidence>
<gene>
    <name evidence="2" type="ORF">VVD49_17840</name>
</gene>
<sequence>MTHNTRSSRLSQRLASHLGRLLLVGSLAAGIGAAQAQQLTPAQIAYVKAETRKADEAYVKDVAEIVGTRSSTVAKIMPEHGRITDPVARLIAGLEQRLGKPLTDDQKTAIQAASLQRQKHVDWAGQNARNR</sequence>
<dbReference type="Proteomes" id="UP001331561">
    <property type="component" value="Unassembled WGS sequence"/>
</dbReference>
<protein>
    <recommendedName>
        <fullName evidence="4">LTXXQ motif family protein</fullName>
    </recommendedName>
</protein>
<proteinExistence type="predicted"/>
<name>A0ABU6K7N1_9RHOO</name>
<evidence type="ECO:0000313" key="3">
    <source>
        <dbReference type="Proteomes" id="UP001331561"/>
    </source>
</evidence>
<accession>A0ABU6K7N1</accession>
<dbReference type="RefSeq" id="WP_327600567.1">
    <property type="nucleotide sequence ID" value="NZ_JAYXHS010000003.1"/>
</dbReference>
<reference evidence="2 3" key="1">
    <citation type="submission" date="2024-01" db="EMBL/GenBank/DDBJ databases">
        <title>Uliginosibacterium soil sp. nov.</title>
        <authorList>
            <person name="Lv Y."/>
        </authorList>
    </citation>
    <scope>NUCLEOTIDE SEQUENCE [LARGE SCALE GENOMIC DNA]</scope>
    <source>
        <strain evidence="2 3">H3</strain>
    </source>
</reference>
<keyword evidence="3" id="KW-1185">Reference proteome</keyword>
<comment type="caution">
    <text evidence="2">The sequence shown here is derived from an EMBL/GenBank/DDBJ whole genome shotgun (WGS) entry which is preliminary data.</text>
</comment>
<feature type="chain" id="PRO_5046354998" description="LTXXQ motif family protein" evidence="1">
    <location>
        <begin position="37"/>
        <end position="131"/>
    </location>
</feature>
<feature type="signal peptide" evidence="1">
    <location>
        <begin position="1"/>
        <end position="36"/>
    </location>
</feature>
<organism evidence="2 3">
    <name type="scientific">Uliginosibacterium silvisoli</name>
    <dbReference type="NCBI Taxonomy" id="3114758"/>
    <lineage>
        <taxon>Bacteria</taxon>
        <taxon>Pseudomonadati</taxon>
        <taxon>Pseudomonadota</taxon>
        <taxon>Betaproteobacteria</taxon>
        <taxon>Rhodocyclales</taxon>
        <taxon>Zoogloeaceae</taxon>
        <taxon>Uliginosibacterium</taxon>
    </lineage>
</organism>
<keyword evidence="1" id="KW-0732">Signal</keyword>
<evidence type="ECO:0008006" key="4">
    <source>
        <dbReference type="Google" id="ProtNLM"/>
    </source>
</evidence>
<dbReference type="EMBL" id="JAYXHS010000003">
    <property type="protein sequence ID" value="MEC5387599.1"/>
    <property type="molecule type" value="Genomic_DNA"/>
</dbReference>
<evidence type="ECO:0000256" key="1">
    <source>
        <dbReference type="SAM" id="SignalP"/>
    </source>
</evidence>